<evidence type="ECO:0008006" key="3">
    <source>
        <dbReference type="Google" id="ProtNLM"/>
    </source>
</evidence>
<dbReference type="HOGENOM" id="CLU_028647_0_4_1"/>
<sequence>MVRIVTDERIVLTGSLHTVPDIHWLFNLHKCDWMARDPGTYSEEIMREFYASYAATLRGSISRQSNPLAQDPLTSTMVRGCPRNAEQRETVILWLAKYIAADDECAEWIATPRMGIQKATLNFAAKFFWLLWDRRGGAAPTDTIGASSSAPVVEVPPVVRDIVSTTDGAMMDDVGTTEGDPTIVLAGSGKPDTPARSRFFDAMRHRFASPNPLSVTVFVCIGDNHIYALLGVG</sequence>
<keyword evidence="2" id="KW-1185">Reference proteome</keyword>
<name>M1DV76_SOLTU</name>
<evidence type="ECO:0000313" key="2">
    <source>
        <dbReference type="Proteomes" id="UP000011115"/>
    </source>
</evidence>
<dbReference type="PaxDb" id="4113-PGSC0003DMT400094939"/>
<dbReference type="AlphaFoldDB" id="M1DV76"/>
<reference evidence="1" key="2">
    <citation type="submission" date="2015-06" db="UniProtKB">
        <authorList>
            <consortium name="EnsemblPlants"/>
        </authorList>
    </citation>
    <scope>IDENTIFICATION</scope>
    <source>
        <strain evidence="1">DM1-3 516 R44</strain>
    </source>
</reference>
<evidence type="ECO:0000313" key="1">
    <source>
        <dbReference type="EnsemblPlants" id="PGSC0003DMT400094939"/>
    </source>
</evidence>
<proteinExistence type="predicted"/>
<organism evidence="1 2">
    <name type="scientific">Solanum tuberosum</name>
    <name type="common">Potato</name>
    <dbReference type="NCBI Taxonomy" id="4113"/>
    <lineage>
        <taxon>Eukaryota</taxon>
        <taxon>Viridiplantae</taxon>
        <taxon>Streptophyta</taxon>
        <taxon>Embryophyta</taxon>
        <taxon>Tracheophyta</taxon>
        <taxon>Spermatophyta</taxon>
        <taxon>Magnoliopsida</taxon>
        <taxon>eudicotyledons</taxon>
        <taxon>Gunneridae</taxon>
        <taxon>Pentapetalae</taxon>
        <taxon>asterids</taxon>
        <taxon>lamiids</taxon>
        <taxon>Solanales</taxon>
        <taxon>Solanaceae</taxon>
        <taxon>Solanoideae</taxon>
        <taxon>Solaneae</taxon>
        <taxon>Solanum</taxon>
    </lineage>
</organism>
<dbReference type="EnsemblPlants" id="PGSC0003DMT400094939">
    <property type="protein sequence ID" value="PGSC0003DMT400094939"/>
    <property type="gene ID" value="PGSC0003DMG400044510"/>
</dbReference>
<reference evidence="2" key="1">
    <citation type="journal article" date="2011" name="Nature">
        <title>Genome sequence and analysis of the tuber crop potato.</title>
        <authorList>
            <consortium name="The Potato Genome Sequencing Consortium"/>
        </authorList>
    </citation>
    <scope>NUCLEOTIDE SEQUENCE [LARGE SCALE GENOMIC DNA]</scope>
    <source>
        <strain evidence="2">cv. DM1-3 516 R44</strain>
    </source>
</reference>
<dbReference type="Proteomes" id="UP000011115">
    <property type="component" value="Unassembled WGS sequence"/>
</dbReference>
<accession>M1DV76</accession>
<dbReference type="Gramene" id="PGSC0003DMT400094939">
    <property type="protein sequence ID" value="PGSC0003DMT400094939"/>
    <property type="gene ID" value="PGSC0003DMG400044510"/>
</dbReference>
<dbReference type="InParanoid" id="M1DV76"/>
<protein>
    <recommendedName>
        <fullName evidence="3">Integrase core domain containing protein</fullName>
    </recommendedName>
</protein>